<accession>A0A091E144</accession>
<evidence type="ECO:0000256" key="1">
    <source>
        <dbReference type="SAM" id="MobiDB-lite"/>
    </source>
</evidence>
<dbReference type="AlphaFoldDB" id="A0A091E144"/>
<feature type="region of interest" description="Disordered" evidence="1">
    <location>
        <begin position="15"/>
        <end position="37"/>
    </location>
</feature>
<evidence type="ECO:0000313" key="2">
    <source>
        <dbReference type="EMBL" id="KFO38094.1"/>
    </source>
</evidence>
<gene>
    <name evidence="2" type="ORF">H920_00489</name>
</gene>
<keyword evidence="3" id="KW-1185">Reference proteome</keyword>
<organism evidence="2 3">
    <name type="scientific">Fukomys damarensis</name>
    <name type="common">Damaraland mole rat</name>
    <name type="synonym">Cryptomys damarensis</name>
    <dbReference type="NCBI Taxonomy" id="885580"/>
    <lineage>
        <taxon>Eukaryota</taxon>
        <taxon>Metazoa</taxon>
        <taxon>Chordata</taxon>
        <taxon>Craniata</taxon>
        <taxon>Vertebrata</taxon>
        <taxon>Euteleostomi</taxon>
        <taxon>Mammalia</taxon>
        <taxon>Eutheria</taxon>
        <taxon>Euarchontoglires</taxon>
        <taxon>Glires</taxon>
        <taxon>Rodentia</taxon>
        <taxon>Hystricomorpha</taxon>
        <taxon>Bathyergidae</taxon>
        <taxon>Fukomys</taxon>
    </lineage>
</organism>
<protein>
    <submittedName>
        <fullName evidence="2">Uncharacterized protein</fullName>
    </submittedName>
</protein>
<name>A0A091E144_FUKDA</name>
<dbReference type="EMBL" id="KN120636">
    <property type="protein sequence ID" value="KFO38094.1"/>
    <property type="molecule type" value="Genomic_DNA"/>
</dbReference>
<sequence length="236" mass="24679">MGQGTAHVSIVSCLHPSPELPGRETVARAPAPQRGPGGWYKGTWASDQGWQGPGTNAGLEGAATLAGNVSDQGVKGTLRQVGGRDFSEGAGSWYPWRSTGPAVSAGAVDSKHVLECEGKDLLGAVVTLTSHLSFRKPMSSTYTQGLLLVPPAPPLQYRDRRHPKAAQGLLRPVADHSLEIHAVCQTARKKKSWPSPTGQAPPSKILGKSGAAPLFPFFSQVSPMCPCGHLSSAHGP</sequence>
<evidence type="ECO:0000313" key="3">
    <source>
        <dbReference type="Proteomes" id="UP000028990"/>
    </source>
</evidence>
<dbReference type="Proteomes" id="UP000028990">
    <property type="component" value="Unassembled WGS sequence"/>
</dbReference>
<reference evidence="2 3" key="1">
    <citation type="submission" date="2013-11" db="EMBL/GenBank/DDBJ databases">
        <title>The Damaraland mole rat (Fukomys damarensis) genome and evolution of African mole rats.</title>
        <authorList>
            <person name="Gladyshev V.N."/>
            <person name="Fang X."/>
        </authorList>
    </citation>
    <scope>NUCLEOTIDE SEQUENCE [LARGE SCALE GENOMIC DNA]</scope>
    <source>
        <tissue evidence="2">Liver</tissue>
    </source>
</reference>
<proteinExistence type="predicted"/>